<evidence type="ECO:0000259" key="6">
    <source>
        <dbReference type="Pfam" id="PF14378"/>
    </source>
</evidence>
<feature type="transmembrane region" description="Helical" evidence="5">
    <location>
        <begin position="203"/>
        <end position="222"/>
    </location>
</feature>
<evidence type="ECO:0000256" key="2">
    <source>
        <dbReference type="ARBA" id="ARBA00022692"/>
    </source>
</evidence>
<keyword evidence="4 5" id="KW-0472">Membrane</keyword>
<feature type="transmembrane region" description="Helical" evidence="5">
    <location>
        <begin position="96"/>
        <end position="116"/>
    </location>
</feature>
<dbReference type="Proteomes" id="UP000042958">
    <property type="component" value="Unassembled WGS sequence"/>
</dbReference>
<feature type="transmembrane region" description="Helical" evidence="5">
    <location>
        <begin position="283"/>
        <end position="301"/>
    </location>
</feature>
<dbReference type="InterPro" id="IPR052185">
    <property type="entry name" value="IPC_Synthase-Related"/>
</dbReference>
<feature type="domain" description="Inositolphosphotransferase Aur1/Ipt1" evidence="6">
    <location>
        <begin position="143"/>
        <end position="324"/>
    </location>
</feature>
<proteinExistence type="predicted"/>
<sequence>MQSIVLSNHSLPTLCQLCHAMGILKNALEPGAIAAIFTLGAWINRRHDRRGDNDPIRAPLLLNHDIDQERDTHGDPGEDTVTGASGRKRLSLQSRALARFPFFLEIWYWLLIYWIYQGARAISARVIANNEAIFSTAENHAIQLLSFENRLNIDIELPVQRFILSKAPRLMEILAVIYYSHIVLGVAFYVYSYTYLPRHRYQAIRRALALMNVIAFIILSFWRCAPPRLLPSDFGFVDILHQGDSGSAWTRNKFQLTIAAMPSLHFGNSVFIAFCLVVFSQHVFLRIVAMLWPILMGWTVIATANHFVLDMVVGVVVVLVAYLLNRVMLIPLPVERVLFRLMRLEKPRQRSGDK</sequence>
<dbReference type="AlphaFoldDB" id="A0A0F7TZS9"/>
<reference evidence="8" key="1">
    <citation type="journal article" date="2015" name="Genome Announc.">
        <title>Draft genome sequence of the fungus Penicillium brasilianum MG11.</title>
        <authorList>
            <person name="Horn F."/>
            <person name="Linde J."/>
            <person name="Mattern D.J."/>
            <person name="Walther G."/>
            <person name="Guthke R."/>
            <person name="Brakhage A.A."/>
            <person name="Valiante V."/>
        </authorList>
    </citation>
    <scope>NUCLEOTIDE SEQUENCE [LARGE SCALE GENOMIC DNA]</scope>
    <source>
        <strain evidence="8">MG11</strain>
    </source>
</reference>
<keyword evidence="2 5" id="KW-0812">Transmembrane</keyword>
<evidence type="ECO:0000313" key="8">
    <source>
        <dbReference type="Proteomes" id="UP000042958"/>
    </source>
</evidence>
<evidence type="ECO:0000256" key="3">
    <source>
        <dbReference type="ARBA" id="ARBA00022989"/>
    </source>
</evidence>
<evidence type="ECO:0000313" key="7">
    <source>
        <dbReference type="EMBL" id="CEJ62128.1"/>
    </source>
</evidence>
<feature type="transmembrane region" description="Helical" evidence="5">
    <location>
        <begin position="173"/>
        <end position="191"/>
    </location>
</feature>
<dbReference type="InterPro" id="IPR026841">
    <property type="entry name" value="Aur1/Ipt1"/>
</dbReference>
<feature type="transmembrane region" description="Helical" evidence="5">
    <location>
        <begin position="254"/>
        <end position="276"/>
    </location>
</feature>
<dbReference type="PANTHER" id="PTHR31310:SF16">
    <property type="entry name" value="INOSITOLPHOSPHOTRANSFERASE AUR1_IPT1 DOMAIN-CONTAINING PROTEIN"/>
    <property type="match status" value="1"/>
</dbReference>
<dbReference type="EMBL" id="CDHK01000014">
    <property type="protein sequence ID" value="CEJ62128.1"/>
    <property type="molecule type" value="Genomic_DNA"/>
</dbReference>
<organism evidence="7 8">
    <name type="scientific">Penicillium brasilianum</name>
    <dbReference type="NCBI Taxonomy" id="104259"/>
    <lineage>
        <taxon>Eukaryota</taxon>
        <taxon>Fungi</taxon>
        <taxon>Dikarya</taxon>
        <taxon>Ascomycota</taxon>
        <taxon>Pezizomycotina</taxon>
        <taxon>Eurotiomycetes</taxon>
        <taxon>Eurotiomycetidae</taxon>
        <taxon>Eurotiales</taxon>
        <taxon>Aspergillaceae</taxon>
        <taxon>Penicillium</taxon>
    </lineage>
</organism>
<accession>A0A0F7TZS9</accession>
<keyword evidence="3 5" id="KW-1133">Transmembrane helix</keyword>
<keyword evidence="8" id="KW-1185">Reference proteome</keyword>
<feature type="transmembrane region" description="Helical" evidence="5">
    <location>
        <begin position="307"/>
        <end position="324"/>
    </location>
</feature>
<evidence type="ECO:0000256" key="1">
    <source>
        <dbReference type="ARBA" id="ARBA00004141"/>
    </source>
</evidence>
<evidence type="ECO:0000256" key="4">
    <source>
        <dbReference type="ARBA" id="ARBA00023136"/>
    </source>
</evidence>
<dbReference type="GO" id="GO:0016020">
    <property type="term" value="C:membrane"/>
    <property type="evidence" value="ECO:0007669"/>
    <property type="project" value="UniProtKB-SubCell"/>
</dbReference>
<dbReference type="PANTHER" id="PTHR31310">
    <property type="match status" value="1"/>
</dbReference>
<name>A0A0F7TZS9_PENBI</name>
<protein>
    <recommendedName>
        <fullName evidence="6">Inositolphosphotransferase Aur1/Ipt1 domain-containing protein</fullName>
    </recommendedName>
</protein>
<dbReference type="OrthoDB" id="2566866at2759"/>
<evidence type="ECO:0000256" key="5">
    <source>
        <dbReference type="SAM" id="Phobius"/>
    </source>
</evidence>
<comment type="subcellular location">
    <subcellularLocation>
        <location evidence="1">Membrane</location>
        <topology evidence="1">Multi-pass membrane protein</topology>
    </subcellularLocation>
</comment>
<dbReference type="Pfam" id="PF14378">
    <property type="entry name" value="PAP2_3"/>
    <property type="match status" value="1"/>
</dbReference>
<dbReference type="Gene3D" id="1.20.144.10">
    <property type="entry name" value="Phosphatidic acid phosphatase type 2/haloperoxidase"/>
    <property type="match status" value="1"/>
</dbReference>
<gene>
    <name evidence="7" type="ORF">PMG11_10638</name>
</gene>
<dbReference type="CDD" id="cd03386">
    <property type="entry name" value="PAP2_Aur1_like"/>
    <property type="match status" value="1"/>
</dbReference>